<evidence type="ECO:0000256" key="7">
    <source>
        <dbReference type="ARBA" id="ARBA00023029"/>
    </source>
</evidence>
<keyword evidence="7 10" id="KW-0799">Topoisomerase</keyword>
<dbReference type="SMART" id="SM00493">
    <property type="entry name" value="TOPRIM"/>
    <property type="match status" value="1"/>
</dbReference>
<protein>
    <recommendedName>
        <fullName evidence="10">DNA topoisomerase 1</fullName>
        <ecNumber evidence="10">5.6.2.1</ecNumber>
    </recommendedName>
    <alternativeName>
        <fullName evidence="10">DNA topoisomerase I</fullName>
    </alternativeName>
</protein>
<gene>
    <name evidence="10 13" type="primary">topA</name>
    <name evidence="13" type="ORF">LFWB_4850</name>
</gene>
<dbReference type="PROSITE" id="PS00396">
    <property type="entry name" value="TOPO_IA_1"/>
    <property type="match status" value="1"/>
</dbReference>
<name>A0A975INM5_LOWBP</name>
<dbReference type="EMBL" id="CP054393">
    <property type="protein sequence ID" value="QTX03051.1"/>
    <property type="molecule type" value="Genomic_DNA"/>
</dbReference>
<keyword evidence="5" id="KW-0862">Zinc</keyword>
<feature type="site" description="Interaction with DNA" evidence="10">
    <location>
        <position position="476"/>
    </location>
</feature>
<keyword evidence="6" id="KW-0460">Magnesium</keyword>
<dbReference type="GO" id="GO:0008270">
    <property type="term" value="F:zinc ion binding"/>
    <property type="evidence" value="ECO:0007669"/>
    <property type="project" value="UniProtKB-KW"/>
</dbReference>
<evidence type="ECO:0000256" key="9">
    <source>
        <dbReference type="ARBA" id="ARBA00023235"/>
    </source>
</evidence>
<dbReference type="InterPro" id="IPR023406">
    <property type="entry name" value="Topo_IA_AS"/>
</dbReference>
<evidence type="ECO:0000256" key="8">
    <source>
        <dbReference type="ARBA" id="ARBA00023125"/>
    </source>
</evidence>
<comment type="catalytic activity">
    <reaction evidence="1 10">
        <text>ATP-independent breakage of single-stranded DNA, followed by passage and rejoining.</text>
        <dbReference type="EC" id="5.6.2.1"/>
    </reaction>
</comment>
<evidence type="ECO:0000256" key="10">
    <source>
        <dbReference type="HAMAP-Rule" id="MF_00952"/>
    </source>
</evidence>
<sequence length="597" mass="69348">MKNTVIILESPAKAKTISRFLGKDVLVLYSKGHVRDLSLTGKDRLGIDILNNFEPNYQIIDKQKKTVDELIKKTKNKKVFLATDPDREGESIAWHLAQILKLDEKEKNRVSFNEITKDIVQKAFANPCVIKKDLVNSQETRRILDRIIGFRLSYLVRKIKSSSAGRVQSVALKLVVELEQERNNFVPEEYNLIKAHFENFKADLIITPKCYKIKKEEAEKIVKQIGIRPFVLKEIQNKKQQKKPPQPFITATLQQEAFKILSFSAKNTMSIAQKLYEGIDLNGQRIGLITYMRTDSFRISVEFSEKVQKFIKERYGKEYLGILKTKKEINNIGDAHEAIRVTNITMIPEDLTQYLNKYELSLYKLIYERTLASFMSNAIVNKNQLFFEIDEFLFLAEGQEMIFEGYYKALNNSFKNNFLPNLKVNQEYIPNKIEIIPKTTTPPARFNEASLIKKLEILKIGRPSTYVSIIEILKKRFYIQIEDKQIIPTEIGTITKDFLDKFFSSLINVNYTAQMEKELDDISCGKINKLIILQNFYKLFQKLFQTAYETIQKNKPKITQQKCDLCGDFLVERRSKYGLFLGCNSFPKCKKVVSLKK</sequence>
<dbReference type="GO" id="GO:0003917">
    <property type="term" value="F:DNA topoisomerase type I (single strand cut, ATP-independent) activity"/>
    <property type="evidence" value="ECO:0007669"/>
    <property type="project" value="UniProtKB-UniRule"/>
</dbReference>
<evidence type="ECO:0000256" key="5">
    <source>
        <dbReference type="ARBA" id="ARBA00022833"/>
    </source>
</evidence>
<dbReference type="Gene3D" id="1.10.290.10">
    <property type="entry name" value="Topoisomerase I, domain 4"/>
    <property type="match status" value="1"/>
</dbReference>
<keyword evidence="4" id="KW-0863">Zinc-finger</keyword>
<feature type="site" description="Interaction with DNA" evidence="10">
    <location>
        <position position="33"/>
    </location>
</feature>
<dbReference type="EC" id="5.6.2.1" evidence="10"/>
<dbReference type="InterPro" id="IPR006171">
    <property type="entry name" value="TOPRIM_dom"/>
</dbReference>
<dbReference type="InterPro" id="IPR028612">
    <property type="entry name" value="Topoisom_1_IA"/>
</dbReference>
<proteinExistence type="inferred from homology"/>
<dbReference type="InterPro" id="IPR013825">
    <property type="entry name" value="Topo_IA_cen_sub2"/>
</dbReference>
<comment type="subunit">
    <text evidence="10">Monomer.</text>
</comment>
<dbReference type="PRINTS" id="PR00417">
    <property type="entry name" value="PRTPISMRASEI"/>
</dbReference>
<dbReference type="Proteomes" id="UP000672038">
    <property type="component" value="Chromosome"/>
</dbReference>
<dbReference type="CDD" id="cd03363">
    <property type="entry name" value="TOPRIM_TopoIA_TopoI"/>
    <property type="match status" value="1"/>
</dbReference>
<evidence type="ECO:0000256" key="6">
    <source>
        <dbReference type="ARBA" id="ARBA00022842"/>
    </source>
</evidence>
<feature type="domain" description="Toprim" evidence="11">
    <location>
        <begin position="3"/>
        <end position="115"/>
    </location>
</feature>
<dbReference type="InterPro" id="IPR013497">
    <property type="entry name" value="Topo_IA_cen"/>
</dbReference>
<dbReference type="Gene3D" id="3.40.50.140">
    <property type="match status" value="1"/>
</dbReference>
<evidence type="ECO:0000256" key="4">
    <source>
        <dbReference type="ARBA" id="ARBA00022771"/>
    </source>
</evidence>
<feature type="site" description="Interaction with DNA" evidence="10">
    <location>
        <position position="145"/>
    </location>
</feature>
<accession>A0A975INM5</accession>
<evidence type="ECO:0000313" key="14">
    <source>
        <dbReference type="Proteomes" id="UP000672038"/>
    </source>
</evidence>
<feature type="site" description="Interaction with DNA" evidence="10">
    <location>
        <position position="293"/>
    </location>
</feature>
<dbReference type="InterPro" id="IPR003602">
    <property type="entry name" value="Topo_IA_DNA-bd_dom"/>
</dbReference>
<dbReference type="GO" id="GO:0006265">
    <property type="term" value="P:DNA topological change"/>
    <property type="evidence" value="ECO:0007669"/>
    <property type="project" value="UniProtKB-UniRule"/>
</dbReference>
<feature type="site" description="Interaction with DNA" evidence="10">
    <location>
        <position position="142"/>
    </location>
</feature>
<dbReference type="AlphaFoldDB" id="A0A975INM5"/>
<evidence type="ECO:0000259" key="12">
    <source>
        <dbReference type="PROSITE" id="PS52039"/>
    </source>
</evidence>
<evidence type="ECO:0000256" key="1">
    <source>
        <dbReference type="ARBA" id="ARBA00000213"/>
    </source>
</evidence>
<dbReference type="SMART" id="SM00436">
    <property type="entry name" value="TOP1Bc"/>
    <property type="match status" value="1"/>
</dbReference>
<evidence type="ECO:0000259" key="11">
    <source>
        <dbReference type="PROSITE" id="PS50880"/>
    </source>
</evidence>
<dbReference type="SUPFAM" id="SSF56712">
    <property type="entry name" value="Prokaryotic type I DNA topoisomerase"/>
    <property type="match status" value="1"/>
</dbReference>
<dbReference type="Gene3D" id="3.30.65.10">
    <property type="entry name" value="Bacterial Topoisomerase I, domain 1"/>
    <property type="match status" value="1"/>
</dbReference>
<evidence type="ECO:0000313" key="13">
    <source>
        <dbReference type="EMBL" id="QTX03051.1"/>
    </source>
</evidence>
<dbReference type="CDD" id="cd00186">
    <property type="entry name" value="TOP1Ac"/>
    <property type="match status" value="1"/>
</dbReference>
<comment type="function">
    <text evidence="10">Releases the supercoiling and torsional tension of DNA, which is introduced during the DNA replication and transcription, by transiently cleaving and rejoining one strand of the DNA duplex. Introduces a single-strand break via transesterification at a target site in duplex DNA. The scissile phosphodiester is attacked by the catalytic tyrosine of the enzyme, resulting in the formation of a DNA-(5'-phosphotyrosyl)-enzyme intermediate and the expulsion of a 3'-OH DNA strand. The free DNA strand then undergoes passage around the unbroken strand, thus removing DNA supercoils. Finally, in the religation step, the DNA 3'-OH attacks the covalent intermediate to expel the active-site tyrosine and restore the DNA phosphodiester backbone.</text>
</comment>
<evidence type="ECO:0000256" key="3">
    <source>
        <dbReference type="ARBA" id="ARBA00022723"/>
    </source>
</evidence>
<keyword evidence="3" id="KW-0479">Metal-binding</keyword>
<keyword evidence="8 10" id="KW-0238">DNA-binding</keyword>
<feature type="domain" description="Topo IA-type catalytic" evidence="12">
    <location>
        <begin position="131"/>
        <end position="544"/>
    </location>
</feature>
<dbReference type="InterPro" id="IPR003601">
    <property type="entry name" value="Topo_IA_2"/>
</dbReference>
<dbReference type="Pfam" id="PF01131">
    <property type="entry name" value="Topoisom_bac"/>
    <property type="match status" value="1"/>
</dbReference>
<feature type="site" description="Interaction with DNA" evidence="10">
    <location>
        <position position="141"/>
    </location>
</feature>
<dbReference type="GO" id="GO:0003677">
    <property type="term" value="F:DNA binding"/>
    <property type="evidence" value="ECO:0007669"/>
    <property type="project" value="UniProtKB-KW"/>
</dbReference>
<dbReference type="InterPro" id="IPR013826">
    <property type="entry name" value="Topo_IA_cen_sub3"/>
</dbReference>
<dbReference type="Gene3D" id="1.10.460.10">
    <property type="entry name" value="Topoisomerase I, domain 2"/>
    <property type="match status" value="1"/>
</dbReference>
<dbReference type="InterPro" id="IPR005733">
    <property type="entry name" value="TopoI_bac-type"/>
</dbReference>
<keyword evidence="9 10" id="KW-0413">Isomerase</keyword>
<dbReference type="InterPro" id="IPR013824">
    <property type="entry name" value="Topo_IA_cen_sub1"/>
</dbReference>
<dbReference type="Pfam" id="PF01396">
    <property type="entry name" value="Zn_ribbon_Top1"/>
    <property type="match status" value="1"/>
</dbReference>
<dbReference type="PROSITE" id="PS52039">
    <property type="entry name" value="TOPO_IA_2"/>
    <property type="match status" value="1"/>
</dbReference>
<feature type="active site" description="O-(5'-phospho-DNA)-tyrosine intermediate" evidence="10">
    <location>
        <position position="291"/>
    </location>
</feature>
<feature type="region of interest" description="Interaction with DNA" evidence="10">
    <location>
        <begin position="163"/>
        <end position="168"/>
    </location>
</feature>
<dbReference type="Pfam" id="PF01751">
    <property type="entry name" value="Toprim"/>
    <property type="match status" value="1"/>
</dbReference>
<dbReference type="PROSITE" id="PS50880">
    <property type="entry name" value="TOPRIM"/>
    <property type="match status" value="1"/>
</dbReference>
<dbReference type="HAMAP" id="MF_00952">
    <property type="entry name" value="Topoisom_1_prok"/>
    <property type="match status" value="1"/>
</dbReference>
<dbReference type="SUPFAM" id="SSF57783">
    <property type="entry name" value="Zinc beta-ribbon"/>
    <property type="match status" value="1"/>
</dbReference>
<dbReference type="RefSeq" id="WP_210954538.1">
    <property type="nucleotide sequence ID" value="NZ_CP054393.1"/>
</dbReference>
<dbReference type="PANTHER" id="PTHR42785">
    <property type="entry name" value="DNA TOPOISOMERASE, TYPE IA, CORE"/>
    <property type="match status" value="1"/>
</dbReference>
<dbReference type="InterPro" id="IPR013498">
    <property type="entry name" value="Topo_IA_Znf"/>
</dbReference>
<comment type="caution">
    <text evidence="10">Lacks conserved residue(s) required for the propagation of feature annotation.</text>
</comment>
<keyword evidence="14" id="KW-1185">Reference proteome</keyword>
<comment type="similarity">
    <text evidence="2 10">Belongs to the type IA topoisomerase family.</text>
</comment>
<reference evidence="13" key="1">
    <citation type="submission" date="2020-06" db="EMBL/GenBank/DDBJ databases">
        <title>Complete genome sequence of Candidatus Phytoplasma luffae NCHU2019.</title>
        <authorList>
            <person name="Cho S.-T."/>
            <person name="Tan C.-M."/>
            <person name="Li J.-R."/>
            <person name="Chien Y.-Y."/>
            <person name="Chiu Y.-C."/>
            <person name="Yang J.-Y."/>
            <person name="Kuo C.-H."/>
        </authorList>
    </citation>
    <scope>NUCLEOTIDE SEQUENCE</scope>
    <source>
        <strain evidence="13">NCHU2019</strain>
    </source>
</reference>
<dbReference type="KEGG" id="pluf:LFWB_4850"/>
<dbReference type="NCBIfam" id="TIGR01051">
    <property type="entry name" value="topA_bact"/>
    <property type="match status" value="1"/>
</dbReference>
<dbReference type="PANTHER" id="PTHR42785:SF1">
    <property type="entry name" value="DNA TOPOISOMERASE"/>
    <property type="match status" value="1"/>
</dbReference>
<dbReference type="Gene3D" id="2.70.20.10">
    <property type="entry name" value="Topoisomerase I, domain 3"/>
    <property type="match status" value="1"/>
</dbReference>
<dbReference type="GO" id="GO:0005694">
    <property type="term" value="C:chromosome"/>
    <property type="evidence" value="ECO:0007669"/>
    <property type="project" value="InterPro"/>
</dbReference>
<dbReference type="SMART" id="SM00437">
    <property type="entry name" value="TOP1Ac"/>
    <property type="match status" value="1"/>
</dbReference>
<evidence type="ECO:0000256" key="2">
    <source>
        <dbReference type="ARBA" id="ARBA00009446"/>
    </source>
</evidence>
<dbReference type="InterPro" id="IPR023405">
    <property type="entry name" value="Topo_IA_core_domain"/>
</dbReference>
<dbReference type="InterPro" id="IPR034149">
    <property type="entry name" value="TOPRIM_TopoI"/>
</dbReference>
<organism evidence="13 14">
    <name type="scientific">Loofah witches'-broom phytoplasma</name>
    <dbReference type="NCBI Taxonomy" id="35773"/>
    <lineage>
        <taxon>Bacteria</taxon>
        <taxon>Bacillati</taxon>
        <taxon>Mycoplasmatota</taxon>
        <taxon>Mollicutes</taxon>
        <taxon>Acholeplasmatales</taxon>
        <taxon>Acholeplasmataceae</taxon>
        <taxon>Candidatus Phytoplasma</taxon>
        <taxon>16SrVIII (Loofah witches'-broom group)</taxon>
    </lineage>
</organism>
<dbReference type="InterPro" id="IPR000380">
    <property type="entry name" value="Topo_IA"/>
</dbReference>